<dbReference type="SUPFAM" id="SSF81383">
    <property type="entry name" value="F-box domain"/>
    <property type="match status" value="1"/>
</dbReference>
<dbReference type="Proteomes" id="UP000559256">
    <property type="component" value="Unassembled WGS sequence"/>
</dbReference>
<dbReference type="Gene3D" id="1.20.1280.50">
    <property type="match status" value="1"/>
</dbReference>
<evidence type="ECO:0000259" key="3">
    <source>
        <dbReference type="PROSITE" id="PS50181"/>
    </source>
</evidence>
<accession>A0A8H5GQF8</accession>
<dbReference type="OrthoDB" id="20273at2759"/>
<feature type="region of interest" description="Disordered" evidence="1">
    <location>
        <begin position="735"/>
        <end position="768"/>
    </location>
</feature>
<comment type="caution">
    <text evidence="4">The sequence shown here is derived from an EMBL/GenBank/DDBJ whole genome shotgun (WGS) entry which is preliminary data.</text>
</comment>
<sequence length="916" mass="104013">MAGEPWVNQNYYGNSAPYAFAYNASNSSEAYKYNNGYNYANNYNYNNYRPTPAGSASGAYSQGNYQPNYAPSVTSSMRDGAYGGYDKNAGYTGASAGAGAAGAAESLNSRWSTASAPRENKSEDVVTMMNEGKFTLHETKVARNIKEYRREYREGMWTRGTRVRIFGRFFCFFILFLIYLVISAILGVALYIRPPSATFDKPNVNQKDISFDNGGLVVPLQMNISIWNPTFIKAVVKRVHVDLFYPLNNEERPIGNGTIYDVWIKSNSRTNFTFPIDVDYELATDPNFEILTDIAKRCGGQQQQGLSIKAKAMVAANILGIGVSSPTVPIDINIGCPFDPIFEFCDPKGLLSLSHTNREFRNLLKNTPDSVWKAVRENVRLPELEARDITESQYITLVFNKHYCHIALVLWNFKCKTTVDDYVKSFHPRALKCAKDSATRSSDDSSGIEKLSEKLYQLHGEELEAFVQQRRILKEQIAWTHLKEAERLDWAKRDSRKGAIKEKLMSPELAWSENDLKLVSWEHVGDGVDKPTKLTEASWNKIRKPLLIQLRQTLISCRNRSRLPAILSHYAPLLDADQNSDRFPSRNTFVELPAIKRLWNKNEHQPGTDPGPIERPHVPLEAEWIANLDAIQGSIAEYQAEMVLLVRQRLVAAYLKEGLEVPADPIHDPFRLPLRELVIASRLRNISSPGQYPLKTFFPPLYVHTLLGASSFLIFFPQTWCRHAQRSGDSYEIAQSDYPESEDYEEKDASSSKYTRPGRKRVATKDVNPVSRKLAKSERKKRLDLGKFFDSIPTELQWRIFECCDPKGLLSLSYTNKEFRSLLKDTPDSVWKVVRGNAGMPELEARDITERQYITLVFNKYCHSCGQKNVQHINYANCSRLCAECRSETYCSPAFLFRMPPFSDTHTLGMSSARAD</sequence>
<evidence type="ECO:0000313" key="4">
    <source>
        <dbReference type="EMBL" id="KAF5368995.1"/>
    </source>
</evidence>
<name>A0A8H5GQF8_9AGAR</name>
<dbReference type="Gene3D" id="2.60.40.1820">
    <property type="match status" value="1"/>
</dbReference>
<dbReference type="InterPro" id="IPR001810">
    <property type="entry name" value="F-box_dom"/>
</dbReference>
<keyword evidence="2" id="KW-0472">Membrane</keyword>
<dbReference type="PROSITE" id="PS50181">
    <property type="entry name" value="FBOX"/>
    <property type="match status" value="1"/>
</dbReference>
<evidence type="ECO:0000256" key="2">
    <source>
        <dbReference type="SAM" id="Phobius"/>
    </source>
</evidence>
<evidence type="ECO:0000256" key="1">
    <source>
        <dbReference type="SAM" id="MobiDB-lite"/>
    </source>
</evidence>
<keyword evidence="5" id="KW-1185">Reference proteome</keyword>
<feature type="domain" description="F-box" evidence="3">
    <location>
        <begin position="786"/>
        <end position="834"/>
    </location>
</feature>
<keyword evidence="2" id="KW-1133">Transmembrane helix</keyword>
<dbReference type="EMBL" id="JAACJM010000014">
    <property type="protein sequence ID" value="KAF5368995.1"/>
    <property type="molecule type" value="Genomic_DNA"/>
</dbReference>
<dbReference type="InterPro" id="IPR036047">
    <property type="entry name" value="F-box-like_dom_sf"/>
</dbReference>
<dbReference type="Pfam" id="PF00646">
    <property type="entry name" value="F-box"/>
    <property type="match status" value="1"/>
</dbReference>
<feature type="transmembrane region" description="Helical" evidence="2">
    <location>
        <begin position="169"/>
        <end position="192"/>
    </location>
</feature>
<evidence type="ECO:0000313" key="5">
    <source>
        <dbReference type="Proteomes" id="UP000559256"/>
    </source>
</evidence>
<organism evidence="4 5">
    <name type="scientific">Tetrapyrgos nigripes</name>
    <dbReference type="NCBI Taxonomy" id="182062"/>
    <lineage>
        <taxon>Eukaryota</taxon>
        <taxon>Fungi</taxon>
        <taxon>Dikarya</taxon>
        <taxon>Basidiomycota</taxon>
        <taxon>Agaricomycotina</taxon>
        <taxon>Agaricomycetes</taxon>
        <taxon>Agaricomycetidae</taxon>
        <taxon>Agaricales</taxon>
        <taxon>Marasmiineae</taxon>
        <taxon>Marasmiaceae</taxon>
        <taxon>Tetrapyrgos</taxon>
    </lineage>
</organism>
<reference evidence="4 5" key="1">
    <citation type="journal article" date="2020" name="ISME J.">
        <title>Uncovering the hidden diversity of litter-decomposition mechanisms in mushroom-forming fungi.</title>
        <authorList>
            <person name="Floudas D."/>
            <person name="Bentzer J."/>
            <person name="Ahren D."/>
            <person name="Johansson T."/>
            <person name="Persson P."/>
            <person name="Tunlid A."/>
        </authorList>
    </citation>
    <scope>NUCLEOTIDE SEQUENCE [LARGE SCALE GENOMIC DNA]</scope>
    <source>
        <strain evidence="4 5">CBS 291.85</strain>
    </source>
</reference>
<keyword evidence="2" id="KW-0812">Transmembrane</keyword>
<proteinExistence type="predicted"/>
<dbReference type="AlphaFoldDB" id="A0A8H5GQF8"/>
<dbReference type="CDD" id="cd09917">
    <property type="entry name" value="F-box_SF"/>
    <property type="match status" value="1"/>
</dbReference>
<gene>
    <name evidence="4" type="ORF">D9758_002847</name>
</gene>
<protein>
    <recommendedName>
        <fullName evidence="3">F-box domain-containing protein</fullName>
    </recommendedName>
</protein>